<accession>A0A2A2KR16</accession>
<keyword evidence="3" id="KW-1185">Reference proteome</keyword>
<feature type="transmembrane region" description="Helical" evidence="1">
    <location>
        <begin position="18"/>
        <end position="43"/>
    </location>
</feature>
<sequence>MGITNLSGSCFGANPKTILIWIFIISLILNILYHGLQWIFLYVNDTWWDKTMKNVSRKESMPLTKGQIMAILGGGYIILDIFAIAFISLYIWCIKKEVIRCLICNIIVYALFSLLMALATLTLFGISIASLINQDPGAHILFGAAFLYLILTAFEVFMLVLFIKVYNNAKARKDFGEYNAIPYQHS</sequence>
<proteinExistence type="predicted"/>
<evidence type="ECO:0000313" key="3">
    <source>
        <dbReference type="Proteomes" id="UP000218231"/>
    </source>
</evidence>
<feature type="transmembrane region" description="Helical" evidence="1">
    <location>
        <begin position="138"/>
        <end position="163"/>
    </location>
</feature>
<protein>
    <submittedName>
        <fullName evidence="2">Uncharacterized protein</fullName>
    </submittedName>
</protein>
<name>A0A2A2KR16_9BILA</name>
<dbReference type="Proteomes" id="UP000218231">
    <property type="component" value="Unassembled WGS sequence"/>
</dbReference>
<keyword evidence="1" id="KW-0812">Transmembrane</keyword>
<keyword evidence="1" id="KW-0472">Membrane</keyword>
<dbReference type="AlphaFoldDB" id="A0A2A2KR16"/>
<gene>
    <name evidence="2" type="ORF">WR25_12162</name>
</gene>
<dbReference type="EMBL" id="LIAE01007924">
    <property type="protein sequence ID" value="PAV76243.1"/>
    <property type="molecule type" value="Genomic_DNA"/>
</dbReference>
<feature type="transmembrane region" description="Helical" evidence="1">
    <location>
        <begin position="68"/>
        <end position="94"/>
    </location>
</feature>
<keyword evidence="1" id="KW-1133">Transmembrane helix</keyword>
<organism evidence="2 3">
    <name type="scientific">Diploscapter pachys</name>
    <dbReference type="NCBI Taxonomy" id="2018661"/>
    <lineage>
        <taxon>Eukaryota</taxon>
        <taxon>Metazoa</taxon>
        <taxon>Ecdysozoa</taxon>
        <taxon>Nematoda</taxon>
        <taxon>Chromadorea</taxon>
        <taxon>Rhabditida</taxon>
        <taxon>Rhabditina</taxon>
        <taxon>Rhabditomorpha</taxon>
        <taxon>Rhabditoidea</taxon>
        <taxon>Rhabditidae</taxon>
        <taxon>Diploscapter</taxon>
    </lineage>
</organism>
<feature type="transmembrane region" description="Helical" evidence="1">
    <location>
        <begin position="106"/>
        <end position="132"/>
    </location>
</feature>
<reference evidence="2 3" key="1">
    <citation type="journal article" date="2017" name="Curr. Biol.">
        <title>Genome architecture and evolution of a unichromosomal asexual nematode.</title>
        <authorList>
            <person name="Fradin H."/>
            <person name="Zegar C."/>
            <person name="Gutwein M."/>
            <person name="Lucas J."/>
            <person name="Kovtun M."/>
            <person name="Corcoran D."/>
            <person name="Baugh L.R."/>
            <person name="Kiontke K."/>
            <person name="Gunsalus K."/>
            <person name="Fitch D.H."/>
            <person name="Piano F."/>
        </authorList>
    </citation>
    <scope>NUCLEOTIDE SEQUENCE [LARGE SCALE GENOMIC DNA]</scope>
    <source>
        <strain evidence="2">PF1309</strain>
    </source>
</reference>
<evidence type="ECO:0000313" key="2">
    <source>
        <dbReference type="EMBL" id="PAV76243.1"/>
    </source>
</evidence>
<evidence type="ECO:0000256" key="1">
    <source>
        <dbReference type="SAM" id="Phobius"/>
    </source>
</evidence>
<comment type="caution">
    <text evidence="2">The sequence shown here is derived from an EMBL/GenBank/DDBJ whole genome shotgun (WGS) entry which is preliminary data.</text>
</comment>